<evidence type="ECO:0000313" key="2">
    <source>
        <dbReference type="EMBL" id="CAD7087953.1"/>
    </source>
</evidence>
<evidence type="ECO:0000313" key="3">
    <source>
        <dbReference type="Proteomes" id="UP000594454"/>
    </source>
</evidence>
<dbReference type="EMBL" id="LR899012">
    <property type="protein sequence ID" value="CAD7087953.1"/>
    <property type="molecule type" value="Genomic_DNA"/>
</dbReference>
<dbReference type="InParanoid" id="A0A7R8YW25"/>
<dbReference type="PANTHER" id="PTHR38640">
    <property type="entry name" value="GEO09659P1"/>
    <property type="match status" value="1"/>
</dbReference>
<feature type="transmembrane region" description="Helical" evidence="1">
    <location>
        <begin position="45"/>
        <end position="67"/>
    </location>
</feature>
<evidence type="ECO:0000256" key="1">
    <source>
        <dbReference type="SAM" id="Phobius"/>
    </source>
</evidence>
<dbReference type="Proteomes" id="UP000594454">
    <property type="component" value="Chromosome 4"/>
</dbReference>
<dbReference type="PANTHER" id="PTHR38640:SF1">
    <property type="entry name" value="GEO09659P1"/>
    <property type="match status" value="1"/>
</dbReference>
<gene>
    <name evidence="2" type="ORF">HERILL_LOCUS10625</name>
</gene>
<keyword evidence="1" id="KW-1133">Transmembrane helix</keyword>
<dbReference type="OrthoDB" id="5915502at2759"/>
<accession>A0A7R8YW25</accession>
<keyword evidence="3" id="KW-1185">Reference proteome</keyword>
<feature type="transmembrane region" description="Helical" evidence="1">
    <location>
        <begin position="15"/>
        <end position="33"/>
    </location>
</feature>
<organism evidence="2 3">
    <name type="scientific">Hermetia illucens</name>
    <name type="common">Black soldier fly</name>
    <dbReference type="NCBI Taxonomy" id="343691"/>
    <lineage>
        <taxon>Eukaryota</taxon>
        <taxon>Metazoa</taxon>
        <taxon>Ecdysozoa</taxon>
        <taxon>Arthropoda</taxon>
        <taxon>Hexapoda</taxon>
        <taxon>Insecta</taxon>
        <taxon>Pterygota</taxon>
        <taxon>Neoptera</taxon>
        <taxon>Endopterygota</taxon>
        <taxon>Diptera</taxon>
        <taxon>Brachycera</taxon>
        <taxon>Stratiomyomorpha</taxon>
        <taxon>Stratiomyidae</taxon>
        <taxon>Hermetiinae</taxon>
        <taxon>Hermetia</taxon>
    </lineage>
</organism>
<keyword evidence="1" id="KW-0472">Membrane</keyword>
<dbReference type="AlphaFoldDB" id="A0A7R8YW25"/>
<dbReference type="FunCoup" id="A0A7R8YW25">
    <property type="interactions" value="27"/>
</dbReference>
<name>A0A7R8YW25_HERIL</name>
<proteinExistence type="predicted"/>
<keyword evidence="1" id="KW-0812">Transmembrane</keyword>
<reference evidence="2 3" key="1">
    <citation type="submission" date="2020-11" db="EMBL/GenBank/DDBJ databases">
        <authorList>
            <person name="Wallbank WR R."/>
            <person name="Pardo Diaz C."/>
            <person name="Kozak K."/>
            <person name="Martin S."/>
            <person name="Jiggins C."/>
            <person name="Moest M."/>
            <person name="Warren A I."/>
            <person name="Generalovic N T."/>
            <person name="Byers J.R.P. K."/>
            <person name="Montejo-Kovacevich G."/>
            <person name="Yen C E."/>
        </authorList>
    </citation>
    <scope>NUCLEOTIDE SEQUENCE [LARGE SCALE GENOMIC DNA]</scope>
</reference>
<sequence length="108" mass="11452">MNPTLVARLVPKKDITNVLLLHTLFGVTLYIYSRPHLKAITTGKRAAYSLLGGALFSMGSVLLWAIVRSGIPKANCVATAAGLASGAVILKLGHDYLEDCDKAASNKN</sequence>
<protein>
    <submittedName>
        <fullName evidence="2">Uncharacterized protein</fullName>
    </submittedName>
</protein>